<dbReference type="SUPFAM" id="SSF53448">
    <property type="entry name" value="Nucleotide-diphospho-sugar transferases"/>
    <property type="match status" value="1"/>
</dbReference>
<dbReference type="EMBL" id="LPUF01000003">
    <property type="protein sequence ID" value="OQK15843.1"/>
    <property type="molecule type" value="Genomic_DNA"/>
</dbReference>
<proteinExistence type="inferred from homology"/>
<keyword evidence="3" id="KW-0808">Transferase</keyword>
<dbReference type="InterPro" id="IPR029044">
    <property type="entry name" value="Nucleotide-diphossugar_trans"/>
</dbReference>
<feature type="domain" description="Glycosyltransferase 2-like" evidence="4">
    <location>
        <begin position="7"/>
        <end position="143"/>
    </location>
</feature>
<dbReference type="PANTHER" id="PTHR43179:SF12">
    <property type="entry name" value="GALACTOFURANOSYLTRANSFERASE GLFT2"/>
    <property type="match status" value="1"/>
</dbReference>
<dbReference type="InterPro" id="IPR001173">
    <property type="entry name" value="Glyco_trans_2-like"/>
</dbReference>
<reference evidence="5 6" key="1">
    <citation type="submission" date="2015-12" db="EMBL/GenBank/DDBJ databases">
        <authorList>
            <person name="Shamseldin A."/>
            <person name="Moawad H."/>
            <person name="Abd El-Rahim W.M."/>
            <person name="Sadowsky M.J."/>
        </authorList>
    </citation>
    <scope>NUCLEOTIDE SEQUENCE [LARGE SCALE GENOMIC DNA]</scope>
    <source>
        <strain evidence="5 6">WF1</strain>
    </source>
</reference>
<sequence>MMCNITAIIVTFNRLDKLKLTIEKSLSEEFNCIIIINNNSNDGSQEYLNTFDNNNLIVKHLNNNIGGAGGFNIGFEVALKNTQSDWIVCFDDDAYPQSGAIKKFKQLELDNETCAVAAAVFLPDNSISVMNRVRNNPFKSLKTLLRVLTKKESLYISNEFYKGSDNTIIDASTFVGFFIRTELIQKIGLPRKELFICADDLIYTLNLTSLGYKLLFVPSVKFFHDCHTLINNMDVYHPMWKVYYTYRNRIEMYRVSSRWLYLPVTFLQIVPWIMKIKYYENKRLFLKLLTLAIKDALVHDFSKTHPEILSIVDKYE</sequence>
<dbReference type="Pfam" id="PF00535">
    <property type="entry name" value="Glycos_transf_2"/>
    <property type="match status" value="1"/>
</dbReference>
<gene>
    <name evidence="5" type="ORF">AU255_16770</name>
</gene>
<dbReference type="AlphaFoldDB" id="A0A1V8M352"/>
<protein>
    <recommendedName>
        <fullName evidence="4">Glycosyltransferase 2-like domain-containing protein</fullName>
    </recommendedName>
</protein>
<name>A0A1V8M352_9GAMM</name>
<evidence type="ECO:0000313" key="5">
    <source>
        <dbReference type="EMBL" id="OQK15843.1"/>
    </source>
</evidence>
<evidence type="ECO:0000256" key="2">
    <source>
        <dbReference type="ARBA" id="ARBA00022676"/>
    </source>
</evidence>
<organism evidence="5 6">
    <name type="scientific">Methyloprofundus sedimenti</name>
    <dbReference type="NCBI Taxonomy" id="1420851"/>
    <lineage>
        <taxon>Bacteria</taxon>
        <taxon>Pseudomonadati</taxon>
        <taxon>Pseudomonadota</taxon>
        <taxon>Gammaproteobacteria</taxon>
        <taxon>Methylococcales</taxon>
        <taxon>Methylococcaceae</taxon>
        <taxon>Methyloprofundus</taxon>
    </lineage>
</organism>
<evidence type="ECO:0000313" key="6">
    <source>
        <dbReference type="Proteomes" id="UP000191980"/>
    </source>
</evidence>
<accession>A0A1V8M352</accession>
<keyword evidence="2" id="KW-0328">Glycosyltransferase</keyword>
<keyword evidence="6" id="KW-1185">Reference proteome</keyword>
<dbReference type="Proteomes" id="UP000191980">
    <property type="component" value="Unassembled WGS sequence"/>
</dbReference>
<dbReference type="GO" id="GO:0016757">
    <property type="term" value="F:glycosyltransferase activity"/>
    <property type="evidence" value="ECO:0007669"/>
    <property type="project" value="UniProtKB-KW"/>
</dbReference>
<dbReference type="STRING" id="1420851.AU255_16770"/>
<comment type="caution">
    <text evidence="5">The sequence shown here is derived from an EMBL/GenBank/DDBJ whole genome shotgun (WGS) entry which is preliminary data.</text>
</comment>
<comment type="similarity">
    <text evidence="1">Belongs to the glycosyltransferase 2 family.</text>
</comment>
<evidence type="ECO:0000256" key="3">
    <source>
        <dbReference type="ARBA" id="ARBA00022679"/>
    </source>
</evidence>
<dbReference type="Gene3D" id="3.90.550.10">
    <property type="entry name" value="Spore Coat Polysaccharide Biosynthesis Protein SpsA, Chain A"/>
    <property type="match status" value="1"/>
</dbReference>
<evidence type="ECO:0000259" key="4">
    <source>
        <dbReference type="Pfam" id="PF00535"/>
    </source>
</evidence>
<evidence type="ECO:0000256" key="1">
    <source>
        <dbReference type="ARBA" id="ARBA00006739"/>
    </source>
</evidence>
<dbReference type="PANTHER" id="PTHR43179">
    <property type="entry name" value="RHAMNOSYLTRANSFERASE WBBL"/>
    <property type="match status" value="1"/>
</dbReference>